<feature type="signal peptide" evidence="1">
    <location>
        <begin position="1"/>
        <end position="25"/>
    </location>
</feature>
<name>A0ABY7VEF4_9GAMM</name>
<keyword evidence="1" id="KW-0732">Signal</keyword>
<dbReference type="InterPro" id="IPR024079">
    <property type="entry name" value="MetalloPept_cat_dom_sf"/>
</dbReference>
<organism evidence="2 3">
    <name type="scientific">Thalassomonas haliotis</name>
    <dbReference type="NCBI Taxonomy" id="485448"/>
    <lineage>
        <taxon>Bacteria</taxon>
        <taxon>Pseudomonadati</taxon>
        <taxon>Pseudomonadota</taxon>
        <taxon>Gammaproteobacteria</taxon>
        <taxon>Alteromonadales</taxon>
        <taxon>Colwelliaceae</taxon>
        <taxon>Thalassomonas</taxon>
    </lineage>
</organism>
<accession>A0ABY7VEF4</accession>
<dbReference type="RefSeq" id="WP_274051409.1">
    <property type="nucleotide sequence ID" value="NZ_CP059693.1"/>
</dbReference>
<dbReference type="Pfam" id="PF13688">
    <property type="entry name" value="Reprolysin_5"/>
    <property type="match status" value="1"/>
</dbReference>
<dbReference type="Gene3D" id="3.40.390.10">
    <property type="entry name" value="Collagenase (Catalytic Domain)"/>
    <property type="match status" value="1"/>
</dbReference>
<evidence type="ECO:0000313" key="2">
    <source>
        <dbReference type="EMBL" id="WDE11262.1"/>
    </source>
</evidence>
<evidence type="ECO:0000313" key="3">
    <source>
        <dbReference type="Proteomes" id="UP001215231"/>
    </source>
</evidence>
<keyword evidence="3" id="KW-1185">Reference proteome</keyword>
<protein>
    <submittedName>
        <fullName evidence="2">Uncharacterized protein</fullName>
    </submittedName>
</protein>
<gene>
    <name evidence="2" type="ORF">H3N35_24070</name>
</gene>
<evidence type="ECO:0000256" key="1">
    <source>
        <dbReference type="SAM" id="SignalP"/>
    </source>
</evidence>
<reference evidence="2 3" key="1">
    <citation type="journal article" date="2022" name="Mar. Drugs">
        <title>Bioassay-Guided Fractionation Leads to the Detection of Cholic Acid Generated by the Rare Thalassomonas sp.</title>
        <authorList>
            <person name="Pheiffer F."/>
            <person name="Schneider Y.K."/>
            <person name="Hansen E.H."/>
            <person name="Andersen J.H."/>
            <person name="Isaksson J."/>
            <person name="Busche T."/>
            <person name="R C."/>
            <person name="Kalinowski J."/>
            <person name="Zyl L.V."/>
            <person name="Trindade M."/>
        </authorList>
    </citation>
    <scope>NUCLEOTIDE SEQUENCE [LARGE SCALE GENOMIC DNA]</scope>
    <source>
        <strain evidence="2 3">A5K-61T</strain>
    </source>
</reference>
<proteinExistence type="predicted"/>
<feature type="chain" id="PRO_5046959183" evidence="1">
    <location>
        <begin position="26"/>
        <end position="258"/>
    </location>
</feature>
<dbReference type="EMBL" id="CP059693">
    <property type="protein sequence ID" value="WDE11262.1"/>
    <property type="molecule type" value="Genomic_DNA"/>
</dbReference>
<dbReference type="SUPFAM" id="SSF55486">
    <property type="entry name" value="Metalloproteases ('zincins'), catalytic domain"/>
    <property type="match status" value="1"/>
</dbReference>
<dbReference type="Proteomes" id="UP001215231">
    <property type="component" value="Chromosome"/>
</dbReference>
<sequence>MLKKVSGKTLLSLSMAGLFSASAMATDVVVDVYYTAEAAANSFNIQSEITQMISASNRYYADNGLSINLVLAADPYQLSTNYVASESDVSSVYKNSDIRSWRDQFNSDFVVVLGSKNSTWQGTTCGIAGAIYGMGDYFPDHDTYQSYAYNITATDCGNTTMTFMHELGHNMGLGHSVQQNTVGGKLYHGVYEYGMGHGVDYEFATIMAYPQAFNTSTHLPVFSDPDRSCSTNSKCGVANESDAQRALDNITSTIAAFK</sequence>